<dbReference type="EC" id="2.4.1.17" evidence="3"/>
<evidence type="ECO:0000256" key="4">
    <source>
        <dbReference type="ARBA" id="ARBA00022676"/>
    </source>
</evidence>
<evidence type="ECO:0000256" key="1">
    <source>
        <dbReference type="ARBA" id="ARBA00004167"/>
    </source>
</evidence>
<dbReference type="InterPro" id="IPR050271">
    <property type="entry name" value="UDP-glycosyltransferase"/>
</dbReference>
<feature type="non-terminal residue" evidence="12">
    <location>
        <position position="1"/>
    </location>
</feature>
<keyword evidence="9 11" id="KW-0472">Membrane</keyword>
<evidence type="ECO:0000313" key="13">
    <source>
        <dbReference type="Proteomes" id="UP001331761"/>
    </source>
</evidence>
<comment type="caution">
    <text evidence="12">The sequence shown here is derived from an EMBL/GenBank/DDBJ whole genome shotgun (WGS) entry which is preliminary data.</text>
</comment>
<evidence type="ECO:0000256" key="3">
    <source>
        <dbReference type="ARBA" id="ARBA00012544"/>
    </source>
</evidence>
<dbReference type="EMBL" id="WIXE01021705">
    <property type="protein sequence ID" value="KAK5968147.1"/>
    <property type="molecule type" value="Genomic_DNA"/>
</dbReference>
<accession>A0AAN8IG83</accession>
<comment type="catalytic activity">
    <reaction evidence="10">
        <text>glucuronate acceptor + UDP-alpha-D-glucuronate = acceptor beta-D-glucuronoside + UDP + H(+)</text>
        <dbReference type="Rhea" id="RHEA:21032"/>
        <dbReference type="ChEBI" id="CHEBI:15378"/>
        <dbReference type="ChEBI" id="CHEBI:58052"/>
        <dbReference type="ChEBI" id="CHEBI:58223"/>
        <dbReference type="ChEBI" id="CHEBI:132367"/>
        <dbReference type="ChEBI" id="CHEBI:132368"/>
        <dbReference type="EC" id="2.4.1.17"/>
    </reaction>
</comment>
<proteinExistence type="inferred from homology"/>
<evidence type="ECO:0000256" key="7">
    <source>
        <dbReference type="ARBA" id="ARBA00022729"/>
    </source>
</evidence>
<feature type="transmembrane region" description="Helical" evidence="11">
    <location>
        <begin position="478"/>
        <end position="500"/>
    </location>
</feature>
<dbReference type="CDD" id="cd03784">
    <property type="entry name" value="GT1_Gtf-like"/>
    <property type="match status" value="1"/>
</dbReference>
<name>A0AAN8IG83_TRICO</name>
<evidence type="ECO:0000256" key="6">
    <source>
        <dbReference type="ARBA" id="ARBA00022692"/>
    </source>
</evidence>
<evidence type="ECO:0000256" key="11">
    <source>
        <dbReference type="SAM" id="Phobius"/>
    </source>
</evidence>
<evidence type="ECO:0000256" key="8">
    <source>
        <dbReference type="ARBA" id="ARBA00022989"/>
    </source>
</evidence>
<dbReference type="GO" id="GO:0016020">
    <property type="term" value="C:membrane"/>
    <property type="evidence" value="ECO:0007669"/>
    <property type="project" value="UniProtKB-SubCell"/>
</dbReference>
<keyword evidence="7" id="KW-0732">Signal</keyword>
<keyword evidence="6 11" id="KW-0812">Transmembrane</keyword>
<dbReference type="Proteomes" id="UP001331761">
    <property type="component" value="Unassembled WGS sequence"/>
</dbReference>
<evidence type="ECO:0000313" key="12">
    <source>
        <dbReference type="EMBL" id="KAK5968147.1"/>
    </source>
</evidence>
<gene>
    <name evidence="12" type="ORF">GCK32_009646</name>
</gene>
<dbReference type="FunFam" id="3.40.50.2000:FF:000038">
    <property type="entry name" value="UDP-GlucuronosylTransferase"/>
    <property type="match status" value="1"/>
</dbReference>
<dbReference type="Gene3D" id="3.40.50.2000">
    <property type="entry name" value="Glycogen Phosphorylase B"/>
    <property type="match status" value="1"/>
</dbReference>
<comment type="subcellular location">
    <subcellularLocation>
        <location evidence="1">Membrane</location>
        <topology evidence="1">Single-pass membrane protein</topology>
    </subcellularLocation>
</comment>
<dbReference type="PANTHER" id="PTHR48043:SF150">
    <property type="entry name" value="GLUCURONOSYLTRANSFERASE"/>
    <property type="match status" value="1"/>
</dbReference>
<comment type="similarity">
    <text evidence="2">Belongs to the UDP-glycosyltransferase family.</text>
</comment>
<protein>
    <recommendedName>
        <fullName evidence="3">glucuronosyltransferase</fullName>
        <ecNumber evidence="3">2.4.1.17</ecNumber>
    </recommendedName>
</protein>
<sequence>VLRRRIARVHEVYDSYPDSLIKGVEHPEEPENLLTSADVTFQPIVEPLHIGNGTTKSRLVQIGPYDEVIEHLSLLRDDEYMKPLWTASTSNPIGVIAFVPMLSIMTEITLSNVLDNKEILQQLKEEKFDVAIAELFDFIGVGVLEAIGLKNIVGVHTCALMEGTAFAIGVPVLPSFMPASLGVTNDSTDVWTRAMNLMFTYLSYYFQTGIASAADRVMRNKLGPTATPIWDIVANISWVVVNSEPLMEYDAPTLRKVVEIGGLGVNRPGPLSDDWDRILNLREQTVLISFGTVVPSKTMPESMKTAIINVIKSYPKIMFIWKYEDPDDVMFEGIDNVIPSNWTPQNSLLADKRLTFFITHGGAGSMMESSLRAKPLIVVPLFGDQTRNAKLIEKFGYGIILKKARLLNSNILRSAIDRILTDPKYQIAANRISRLLSRRPFSPEEKLVKAVELAAEFGDLAESKVAGRNLGIIAYYNLDLLFVLTVAFSALTSLVMYAVLDYSIVIL</sequence>
<evidence type="ECO:0000256" key="5">
    <source>
        <dbReference type="ARBA" id="ARBA00022679"/>
    </source>
</evidence>
<keyword evidence="4" id="KW-0328">Glycosyltransferase</keyword>
<evidence type="ECO:0000256" key="2">
    <source>
        <dbReference type="ARBA" id="ARBA00009995"/>
    </source>
</evidence>
<dbReference type="InterPro" id="IPR002213">
    <property type="entry name" value="UDP_glucos_trans"/>
</dbReference>
<dbReference type="Pfam" id="PF00201">
    <property type="entry name" value="UDPGT"/>
    <property type="match status" value="1"/>
</dbReference>
<keyword evidence="13" id="KW-1185">Reference proteome</keyword>
<reference evidence="12 13" key="1">
    <citation type="submission" date="2019-10" db="EMBL/GenBank/DDBJ databases">
        <title>Assembly and Annotation for the nematode Trichostrongylus colubriformis.</title>
        <authorList>
            <person name="Martin J."/>
        </authorList>
    </citation>
    <scope>NUCLEOTIDE SEQUENCE [LARGE SCALE GENOMIC DNA]</scope>
    <source>
        <strain evidence="12">G859</strain>
        <tissue evidence="12">Whole worm</tissue>
    </source>
</reference>
<evidence type="ECO:0000256" key="10">
    <source>
        <dbReference type="ARBA" id="ARBA00047475"/>
    </source>
</evidence>
<organism evidence="12 13">
    <name type="scientific">Trichostrongylus colubriformis</name>
    <name type="common">Black scour worm</name>
    <dbReference type="NCBI Taxonomy" id="6319"/>
    <lineage>
        <taxon>Eukaryota</taxon>
        <taxon>Metazoa</taxon>
        <taxon>Ecdysozoa</taxon>
        <taxon>Nematoda</taxon>
        <taxon>Chromadorea</taxon>
        <taxon>Rhabditida</taxon>
        <taxon>Rhabditina</taxon>
        <taxon>Rhabditomorpha</taxon>
        <taxon>Strongyloidea</taxon>
        <taxon>Trichostrongylidae</taxon>
        <taxon>Trichostrongylus</taxon>
    </lineage>
</organism>
<evidence type="ECO:0000256" key="9">
    <source>
        <dbReference type="ARBA" id="ARBA00023136"/>
    </source>
</evidence>
<dbReference type="PANTHER" id="PTHR48043">
    <property type="entry name" value="EG:EG0003.4 PROTEIN-RELATED"/>
    <property type="match status" value="1"/>
</dbReference>
<keyword evidence="5 12" id="KW-0808">Transferase</keyword>
<dbReference type="GO" id="GO:0015020">
    <property type="term" value="F:glucuronosyltransferase activity"/>
    <property type="evidence" value="ECO:0007669"/>
    <property type="project" value="UniProtKB-EC"/>
</dbReference>
<dbReference type="SUPFAM" id="SSF53756">
    <property type="entry name" value="UDP-Glycosyltransferase/glycogen phosphorylase"/>
    <property type="match status" value="1"/>
</dbReference>
<dbReference type="AlphaFoldDB" id="A0AAN8IG83"/>
<keyword evidence="8 11" id="KW-1133">Transmembrane helix</keyword>